<dbReference type="PANTHER" id="PTHR35889:SF3">
    <property type="entry name" value="F-BOX DOMAIN-CONTAINING PROTEIN"/>
    <property type="match status" value="1"/>
</dbReference>
<dbReference type="OrthoDB" id="127107at2"/>
<keyword evidence="5" id="KW-1185">Reference proteome</keyword>
<evidence type="ECO:0000313" key="5">
    <source>
        <dbReference type="Proteomes" id="UP000323917"/>
    </source>
</evidence>
<protein>
    <submittedName>
        <fullName evidence="4">Planctomycete cytochrome C</fullName>
    </submittedName>
</protein>
<gene>
    <name evidence="4" type="ORF">Pr1d_06640</name>
</gene>
<feature type="domain" description="DUF1553" evidence="2">
    <location>
        <begin position="701"/>
        <end position="958"/>
    </location>
</feature>
<evidence type="ECO:0000313" key="4">
    <source>
        <dbReference type="EMBL" id="QEG33401.1"/>
    </source>
</evidence>
<accession>A0A5B9QGC4</accession>
<feature type="domain" description="DUF1549" evidence="1">
    <location>
        <begin position="187"/>
        <end position="395"/>
    </location>
</feature>
<dbReference type="InterPro" id="IPR022655">
    <property type="entry name" value="DUF1553"/>
</dbReference>
<dbReference type="AlphaFoldDB" id="A0A5B9QGC4"/>
<dbReference type="KEGG" id="bgok:Pr1d_06640"/>
<sequence>MILICFLSSSMRIHTICHETTNKFGLVKLLSNKCMPSLLVCWGSAFLFIMSCAGTLYANDSNKPTRVSFDRHIRPVLNKHCVACHGGVKQAGDISFVYRDQVLPPNGWVIEPGNPEESILLERVTSQDPDLRMPPPDHGPALSKEDCDLLRQWIAEGAQWQEHWAFRPPQPRFPPKIKNREWILNDVDRFVLARLEAEGLQPSEAASPNLWLRRVSLDLIGLPPTPSEVRSLTDAVKNRGEAAYAAEVDRLLASPHFGERWASVWLDLIRYADSDGLGVDARANVWKYRDWVIEALNSDMPYDEFTIKQLAGDLLPDPGIRDLIATGAHRLTQSNNEAGTDDEEFRIAAVLDRVDTTWQAWQGLTFGCTQCHNHPYDPFRHKEYYQFAAFFNNTADSDLGDHQPAIEVPEDISEYESYESLFQQNANLQNDLWKKDHSFLTYDVAWHPLKLLHAKSNTVTGIEVRENEGISEFIATDALADETEFTLEAPLPEHCDPIAAVRVTISPLHAERAISDSEWGFVLSHVDAELFIPGIETIRKLVFKRVITDEPVPIYDPNESLNPDSKEGFSAPSRIYHSRQAAFVLETQCEVPSGSWLRLRLKNNAISAGFALVPRRGHVEISDDPTLGTLVSDANYDRLEQLKKDLSEFQTTELPIMREIPEHLSRITHVFDRGLFLTKGEQVGPGVPQALPAFDDSEGLNRLALAQWLVSPKNPLTARVAVNRLWARLFGTGLVATEEDFGSSGERPSHPELLDLLALQFQQTHQWSIKKLLRQIVLSNTYRQSATVTRELLEKDPNNRLLARGPRSPLSAEMVRDQALSISGLLSSKLYGPPVQPPIPDGVWTPFDKEEWKTAARGEEDRYRRSIYTYVKRSIPYPMAAVFDAPSREFCTPRRLRSNSPLQALTMLNDEVLVECAESLAGRMDQAGLTLEEQFFYGFELATSRNPTPTELDELVSLYSNSGGDEKRLQALTQVATVLLNLDEIMMK</sequence>
<dbReference type="Proteomes" id="UP000323917">
    <property type="component" value="Chromosome"/>
</dbReference>
<organism evidence="4 5">
    <name type="scientific">Bythopirellula goksoeyrii</name>
    <dbReference type="NCBI Taxonomy" id="1400387"/>
    <lineage>
        <taxon>Bacteria</taxon>
        <taxon>Pseudomonadati</taxon>
        <taxon>Planctomycetota</taxon>
        <taxon>Planctomycetia</taxon>
        <taxon>Pirellulales</taxon>
        <taxon>Lacipirellulaceae</taxon>
        <taxon>Bythopirellula</taxon>
    </lineage>
</organism>
<evidence type="ECO:0000259" key="1">
    <source>
        <dbReference type="Pfam" id="PF07583"/>
    </source>
</evidence>
<proteinExistence type="predicted"/>
<feature type="domain" description="Cytochrome C Planctomycete-type" evidence="3">
    <location>
        <begin position="81"/>
        <end position="137"/>
    </location>
</feature>
<dbReference type="Pfam" id="PF07635">
    <property type="entry name" value="PSCyt1"/>
    <property type="match status" value="1"/>
</dbReference>
<evidence type="ECO:0000259" key="3">
    <source>
        <dbReference type="Pfam" id="PF07635"/>
    </source>
</evidence>
<dbReference type="InterPro" id="IPR011429">
    <property type="entry name" value="Cyt_c_Planctomycete-type"/>
</dbReference>
<dbReference type="InterPro" id="IPR011444">
    <property type="entry name" value="DUF1549"/>
</dbReference>
<reference evidence="4 5" key="1">
    <citation type="submission" date="2019-08" db="EMBL/GenBank/DDBJ databases">
        <title>Deep-cultivation of Planctomycetes and their phenomic and genomic characterization uncovers novel biology.</title>
        <authorList>
            <person name="Wiegand S."/>
            <person name="Jogler M."/>
            <person name="Boedeker C."/>
            <person name="Pinto D."/>
            <person name="Vollmers J."/>
            <person name="Rivas-Marin E."/>
            <person name="Kohn T."/>
            <person name="Peeters S.H."/>
            <person name="Heuer A."/>
            <person name="Rast P."/>
            <person name="Oberbeckmann S."/>
            <person name="Bunk B."/>
            <person name="Jeske O."/>
            <person name="Meyerdierks A."/>
            <person name="Storesund J.E."/>
            <person name="Kallscheuer N."/>
            <person name="Luecker S."/>
            <person name="Lage O.M."/>
            <person name="Pohl T."/>
            <person name="Merkel B.J."/>
            <person name="Hornburger P."/>
            <person name="Mueller R.-W."/>
            <person name="Bruemmer F."/>
            <person name="Labrenz M."/>
            <person name="Spormann A.M."/>
            <person name="Op den Camp H."/>
            <person name="Overmann J."/>
            <person name="Amann R."/>
            <person name="Jetten M.S.M."/>
            <person name="Mascher T."/>
            <person name="Medema M.H."/>
            <person name="Devos D.P."/>
            <person name="Kaster A.-K."/>
            <person name="Ovreas L."/>
            <person name="Rohde M."/>
            <person name="Galperin M.Y."/>
            <person name="Jogler C."/>
        </authorList>
    </citation>
    <scope>NUCLEOTIDE SEQUENCE [LARGE SCALE GENOMIC DNA]</scope>
    <source>
        <strain evidence="4 5">Pr1d</strain>
    </source>
</reference>
<dbReference type="PANTHER" id="PTHR35889">
    <property type="entry name" value="CYCLOINULO-OLIGOSACCHARIDE FRUCTANOTRANSFERASE-RELATED"/>
    <property type="match status" value="1"/>
</dbReference>
<dbReference type="EMBL" id="CP042913">
    <property type="protein sequence ID" value="QEG33401.1"/>
    <property type="molecule type" value="Genomic_DNA"/>
</dbReference>
<dbReference type="Pfam" id="PF07583">
    <property type="entry name" value="PSCyt2"/>
    <property type="match status" value="1"/>
</dbReference>
<evidence type="ECO:0000259" key="2">
    <source>
        <dbReference type="Pfam" id="PF07587"/>
    </source>
</evidence>
<name>A0A5B9QGC4_9BACT</name>
<dbReference type="Pfam" id="PF07587">
    <property type="entry name" value="PSD1"/>
    <property type="match status" value="1"/>
</dbReference>